<dbReference type="RefSeq" id="XP_040725512.1">
    <property type="nucleotide sequence ID" value="XM_040866966.1"/>
</dbReference>
<dbReference type="GO" id="GO:0031201">
    <property type="term" value="C:SNARE complex"/>
    <property type="evidence" value="ECO:0007669"/>
    <property type="project" value="TreeGrafter"/>
</dbReference>
<sequence>MLDRTAEFQSCVAIYNKSHHHGKRKPAAQPSTAADAPKRASEFFSIASGISNDINTTSEKLQRLAQLCQKKSIFEDHTTAIQELTYIIKQDLAKITENVKQLQVQGKDKAHAGQRAVHVESVVGSLNMGVNTATRSFKDILEVRTKNMRESRSRTDAFVHAGTAGVHGSGIASAGGMSNPLSNSPVGPGELRARRVGALPPHLRNNPLYTHRSSSAPPISPTGAHPEPRFEYLSLDDDEEASLTKGTNQADNPYANQQQQALMQEDASAQYLESRSTAIETIESTIAELGGIFQQLAQMVSEQRESVQRIDANTEDVVMNVDRAQYEIARYWRRVSGNRMLMVKIFGILILFFLLFVMLR</sequence>
<reference evidence="11 12" key="1">
    <citation type="submission" date="2016-07" db="EMBL/GenBank/DDBJ databases">
        <title>Pervasive Adenine N6-methylation of Active Genes in Fungi.</title>
        <authorList>
            <consortium name="DOE Joint Genome Institute"/>
            <person name="Mondo S.J."/>
            <person name="Dannebaum R.O."/>
            <person name="Kuo R.C."/>
            <person name="Labutti K."/>
            <person name="Haridas S."/>
            <person name="Kuo A."/>
            <person name="Salamov A."/>
            <person name="Ahrendt S.R."/>
            <person name="Lipzen A."/>
            <person name="Sullivan W."/>
            <person name="Andreopoulos W.B."/>
            <person name="Clum A."/>
            <person name="Lindquist E."/>
            <person name="Daum C."/>
            <person name="Ramamoorthy G.K."/>
            <person name="Gryganskyi A."/>
            <person name="Culley D."/>
            <person name="Magnuson J.K."/>
            <person name="James T.Y."/>
            <person name="O'Malley M.A."/>
            <person name="Stajich J.E."/>
            <person name="Spatafora J.W."/>
            <person name="Visel A."/>
            <person name="Grigoriev I.V."/>
        </authorList>
    </citation>
    <scope>NUCLEOTIDE SEQUENCE [LARGE SCALE GENOMIC DNA]</scope>
    <source>
        <strain evidence="11 12">12-1054</strain>
    </source>
</reference>
<dbReference type="CDD" id="cd15844">
    <property type="entry name" value="SNARE_syntaxin5"/>
    <property type="match status" value="1"/>
</dbReference>
<dbReference type="GO" id="GO:0000139">
    <property type="term" value="C:Golgi membrane"/>
    <property type="evidence" value="ECO:0007669"/>
    <property type="project" value="TreeGrafter"/>
</dbReference>
<proteinExistence type="inferred from homology"/>
<dbReference type="PANTHER" id="PTHR19957:SF3">
    <property type="entry name" value="SYNTAXIN-5"/>
    <property type="match status" value="1"/>
</dbReference>
<evidence type="ECO:0000313" key="12">
    <source>
        <dbReference type="Proteomes" id="UP000193685"/>
    </source>
</evidence>
<evidence type="ECO:0000256" key="3">
    <source>
        <dbReference type="ARBA" id="ARBA00022448"/>
    </source>
</evidence>
<dbReference type="GO" id="GO:0048278">
    <property type="term" value="P:vesicle docking"/>
    <property type="evidence" value="ECO:0007669"/>
    <property type="project" value="TreeGrafter"/>
</dbReference>
<evidence type="ECO:0000259" key="10">
    <source>
        <dbReference type="PROSITE" id="PS50192"/>
    </source>
</evidence>
<dbReference type="InterPro" id="IPR000727">
    <property type="entry name" value="T_SNARE_dom"/>
</dbReference>
<evidence type="ECO:0000256" key="7">
    <source>
        <dbReference type="ARBA" id="ARBA00023136"/>
    </source>
</evidence>
<dbReference type="InterPro" id="IPR045242">
    <property type="entry name" value="Syntaxin"/>
</dbReference>
<keyword evidence="7 9" id="KW-0472">Membrane</keyword>
<dbReference type="GO" id="GO:0006888">
    <property type="term" value="P:endoplasmic reticulum to Golgi vesicle-mediated transport"/>
    <property type="evidence" value="ECO:0007669"/>
    <property type="project" value="TreeGrafter"/>
</dbReference>
<dbReference type="Pfam" id="PF05739">
    <property type="entry name" value="SNARE"/>
    <property type="match status" value="1"/>
</dbReference>
<dbReference type="Gene3D" id="1.20.58.70">
    <property type="match status" value="1"/>
</dbReference>
<evidence type="ECO:0000256" key="9">
    <source>
        <dbReference type="SAM" id="Phobius"/>
    </source>
</evidence>
<evidence type="ECO:0000256" key="6">
    <source>
        <dbReference type="ARBA" id="ARBA00023054"/>
    </source>
</evidence>
<dbReference type="PROSITE" id="PS50192">
    <property type="entry name" value="T_SNARE"/>
    <property type="match status" value="1"/>
</dbReference>
<evidence type="ECO:0000256" key="5">
    <source>
        <dbReference type="ARBA" id="ARBA00022989"/>
    </source>
</evidence>
<feature type="region of interest" description="Disordered" evidence="8">
    <location>
        <begin position="172"/>
        <end position="229"/>
    </location>
</feature>
<accession>A0A1Y2FFE7</accession>
<comment type="caution">
    <text evidence="11">The sequence shown here is derived from an EMBL/GenBank/DDBJ whole genome shotgun (WGS) entry which is preliminary data.</text>
</comment>
<dbReference type="GO" id="GO:0005484">
    <property type="term" value="F:SNAP receptor activity"/>
    <property type="evidence" value="ECO:0007669"/>
    <property type="project" value="TreeGrafter"/>
</dbReference>
<dbReference type="GO" id="GO:0006886">
    <property type="term" value="P:intracellular protein transport"/>
    <property type="evidence" value="ECO:0007669"/>
    <property type="project" value="TreeGrafter"/>
</dbReference>
<dbReference type="InterPro" id="IPR021538">
    <property type="entry name" value="Syntaxin-5_N"/>
</dbReference>
<dbReference type="OrthoDB" id="421009at2759"/>
<keyword evidence="12" id="KW-1185">Reference proteome</keyword>
<dbReference type="Pfam" id="PF11416">
    <property type="entry name" value="Syntaxin-5_N"/>
    <property type="match status" value="1"/>
</dbReference>
<dbReference type="PANTHER" id="PTHR19957">
    <property type="entry name" value="SYNTAXIN"/>
    <property type="match status" value="1"/>
</dbReference>
<feature type="transmembrane region" description="Helical" evidence="9">
    <location>
        <begin position="341"/>
        <end position="359"/>
    </location>
</feature>
<protein>
    <submittedName>
        <fullName evidence="11">t-SNARE</fullName>
    </submittedName>
</protein>
<dbReference type="EMBL" id="MCFI01000009">
    <property type="protein sequence ID" value="ORY82641.1"/>
    <property type="molecule type" value="Genomic_DNA"/>
</dbReference>
<dbReference type="AlphaFoldDB" id="A0A1Y2FFE7"/>
<evidence type="ECO:0000256" key="1">
    <source>
        <dbReference type="ARBA" id="ARBA00004211"/>
    </source>
</evidence>
<dbReference type="OMA" id="EHNHNVV"/>
<evidence type="ECO:0000256" key="8">
    <source>
        <dbReference type="SAM" id="MobiDB-lite"/>
    </source>
</evidence>
<dbReference type="SUPFAM" id="SSF47661">
    <property type="entry name" value="t-snare proteins"/>
    <property type="match status" value="1"/>
</dbReference>
<dbReference type="GeneID" id="63783565"/>
<dbReference type="GO" id="GO:0006906">
    <property type="term" value="P:vesicle fusion"/>
    <property type="evidence" value="ECO:0007669"/>
    <property type="project" value="TreeGrafter"/>
</dbReference>
<gene>
    <name evidence="11" type="ORF">BCR37DRAFT_317569</name>
</gene>
<evidence type="ECO:0000256" key="4">
    <source>
        <dbReference type="ARBA" id="ARBA00022692"/>
    </source>
</evidence>
<dbReference type="SMART" id="SM00397">
    <property type="entry name" value="t_SNARE"/>
    <property type="match status" value="1"/>
</dbReference>
<organism evidence="11 12">
    <name type="scientific">Protomyces lactucae-debilis</name>
    <dbReference type="NCBI Taxonomy" id="2754530"/>
    <lineage>
        <taxon>Eukaryota</taxon>
        <taxon>Fungi</taxon>
        <taxon>Dikarya</taxon>
        <taxon>Ascomycota</taxon>
        <taxon>Taphrinomycotina</taxon>
        <taxon>Taphrinomycetes</taxon>
        <taxon>Taphrinales</taxon>
        <taxon>Protomycetaceae</taxon>
        <taxon>Protomyces</taxon>
    </lineage>
</organism>
<dbReference type="InterPro" id="IPR010989">
    <property type="entry name" value="SNARE"/>
</dbReference>
<comment type="similarity">
    <text evidence="2">Belongs to the syntaxin family.</text>
</comment>
<name>A0A1Y2FFE7_PROLT</name>
<evidence type="ECO:0000256" key="2">
    <source>
        <dbReference type="ARBA" id="ARBA00009063"/>
    </source>
</evidence>
<keyword evidence="3" id="KW-0813">Transport</keyword>
<evidence type="ECO:0000313" key="11">
    <source>
        <dbReference type="EMBL" id="ORY82641.1"/>
    </source>
</evidence>
<keyword evidence="5 9" id="KW-1133">Transmembrane helix</keyword>
<feature type="domain" description="T-SNARE coiled-coil homology" evidence="10">
    <location>
        <begin position="269"/>
        <end position="331"/>
    </location>
</feature>
<keyword evidence="4 9" id="KW-0812">Transmembrane</keyword>
<feature type="compositionally biased region" description="Polar residues" evidence="8">
    <location>
        <begin position="207"/>
        <end position="217"/>
    </location>
</feature>
<comment type="subcellular location">
    <subcellularLocation>
        <location evidence="1">Membrane</location>
        <topology evidence="1">Single-pass type IV membrane protein</topology>
    </subcellularLocation>
</comment>
<dbReference type="Proteomes" id="UP000193685">
    <property type="component" value="Unassembled WGS sequence"/>
</dbReference>
<keyword evidence="6" id="KW-0175">Coiled coil</keyword>
<dbReference type="STRING" id="56484.A0A1Y2FFE7"/>
<dbReference type="GO" id="GO:0000149">
    <property type="term" value="F:SNARE binding"/>
    <property type="evidence" value="ECO:0007669"/>
    <property type="project" value="TreeGrafter"/>
</dbReference>